<reference evidence="1" key="1">
    <citation type="submission" date="2016-07" db="EMBL/GenBank/DDBJ databases">
        <title>De novo transcriptome assembly of four accessions of the metal hyperaccumulator plant Noccaea caerulescens.</title>
        <authorList>
            <person name="Blande D."/>
            <person name="Halimaa P."/>
            <person name="Tervahauta A.I."/>
            <person name="Aarts M.G."/>
            <person name="Karenlampi S.O."/>
        </authorList>
    </citation>
    <scope>NUCLEOTIDE SEQUENCE</scope>
</reference>
<dbReference type="EMBL" id="GEVI01018000">
    <property type="protein sequence ID" value="JAU14320.1"/>
    <property type="molecule type" value="Transcribed_RNA"/>
</dbReference>
<proteinExistence type="predicted"/>
<evidence type="ECO:0000313" key="1">
    <source>
        <dbReference type="EMBL" id="JAU14320.1"/>
    </source>
</evidence>
<sequence length="106" mass="11623">MALSLPEPCLDILYITISSLKIDLIEWHMNIHSANVSFTFPESFESGMEVLSDCVRTGIPKSNPFDEVERNGIVAEGRGKFEAADHVGEVNGSVTDIVDAGDIWNI</sequence>
<protein>
    <submittedName>
        <fullName evidence="1">Uncharacterized protein</fullName>
    </submittedName>
</protein>
<organism evidence="1">
    <name type="scientific">Noccaea caerulescens</name>
    <name type="common">Alpine penny-cress</name>
    <name type="synonym">Thlaspi caerulescens</name>
    <dbReference type="NCBI Taxonomy" id="107243"/>
    <lineage>
        <taxon>Eukaryota</taxon>
        <taxon>Viridiplantae</taxon>
        <taxon>Streptophyta</taxon>
        <taxon>Embryophyta</taxon>
        <taxon>Tracheophyta</taxon>
        <taxon>Spermatophyta</taxon>
        <taxon>Magnoliopsida</taxon>
        <taxon>eudicotyledons</taxon>
        <taxon>Gunneridae</taxon>
        <taxon>Pentapetalae</taxon>
        <taxon>rosids</taxon>
        <taxon>malvids</taxon>
        <taxon>Brassicales</taxon>
        <taxon>Brassicaceae</taxon>
        <taxon>Coluteocarpeae</taxon>
        <taxon>Noccaea</taxon>
    </lineage>
</organism>
<accession>A0A1J3D8B3</accession>
<name>A0A1J3D8B3_NOCCA</name>
<gene>
    <name evidence="1" type="ORF">GA_TR7470_c1_g1_i1_g.24372</name>
</gene>
<dbReference type="AlphaFoldDB" id="A0A1J3D8B3"/>